<evidence type="ECO:0000313" key="3">
    <source>
        <dbReference type="Proteomes" id="UP001630127"/>
    </source>
</evidence>
<evidence type="ECO:0000256" key="1">
    <source>
        <dbReference type="SAM" id="MobiDB-lite"/>
    </source>
</evidence>
<protein>
    <submittedName>
        <fullName evidence="2">Uncharacterized protein</fullName>
    </submittedName>
</protein>
<feature type="compositionally biased region" description="Low complexity" evidence="1">
    <location>
        <begin position="56"/>
        <end position="77"/>
    </location>
</feature>
<comment type="caution">
    <text evidence="2">The sequence shown here is derived from an EMBL/GenBank/DDBJ whole genome shotgun (WGS) entry which is preliminary data.</text>
</comment>
<evidence type="ECO:0000313" key="2">
    <source>
        <dbReference type="EMBL" id="KAL3510467.1"/>
    </source>
</evidence>
<keyword evidence="3" id="KW-1185">Reference proteome</keyword>
<proteinExistence type="predicted"/>
<gene>
    <name evidence="2" type="ORF">ACH5RR_029868</name>
</gene>
<name>A0ABD2YXA0_9GENT</name>
<dbReference type="AlphaFoldDB" id="A0ABD2YXA0"/>
<reference evidence="2 3" key="1">
    <citation type="submission" date="2024-11" db="EMBL/GenBank/DDBJ databases">
        <title>A near-complete genome assembly of Cinchona calisaya.</title>
        <authorList>
            <person name="Lian D.C."/>
            <person name="Zhao X.W."/>
            <person name="Wei L."/>
        </authorList>
    </citation>
    <scope>NUCLEOTIDE SEQUENCE [LARGE SCALE GENOMIC DNA]</scope>
    <source>
        <tissue evidence="2">Nenye</tissue>
    </source>
</reference>
<sequence>MGKDGNENMFSIALALVEAESDITAQRNARRPDKAAGRLVGRPNGATGRPVGNTSAGFARNASGAAGNATGNIAARNDVPIKEIS</sequence>
<feature type="region of interest" description="Disordered" evidence="1">
    <location>
        <begin position="24"/>
        <end position="85"/>
    </location>
</feature>
<accession>A0ABD2YXA0</accession>
<dbReference type="Proteomes" id="UP001630127">
    <property type="component" value="Unassembled WGS sequence"/>
</dbReference>
<dbReference type="EMBL" id="JBJUIK010000012">
    <property type="protein sequence ID" value="KAL3510467.1"/>
    <property type="molecule type" value="Genomic_DNA"/>
</dbReference>
<organism evidence="2 3">
    <name type="scientific">Cinchona calisaya</name>
    <dbReference type="NCBI Taxonomy" id="153742"/>
    <lineage>
        <taxon>Eukaryota</taxon>
        <taxon>Viridiplantae</taxon>
        <taxon>Streptophyta</taxon>
        <taxon>Embryophyta</taxon>
        <taxon>Tracheophyta</taxon>
        <taxon>Spermatophyta</taxon>
        <taxon>Magnoliopsida</taxon>
        <taxon>eudicotyledons</taxon>
        <taxon>Gunneridae</taxon>
        <taxon>Pentapetalae</taxon>
        <taxon>asterids</taxon>
        <taxon>lamiids</taxon>
        <taxon>Gentianales</taxon>
        <taxon>Rubiaceae</taxon>
        <taxon>Cinchonoideae</taxon>
        <taxon>Cinchoneae</taxon>
        <taxon>Cinchona</taxon>
    </lineage>
</organism>